<name>A0ABW5NQR4_9SPHI</name>
<keyword evidence="6" id="KW-1185">Reference proteome</keyword>
<sequence>MRKFGALFIVFALYLVQNVQAQDKLVDRVVATVGSNIILQSDVDMQYTQYLANGGAPDPNFKCQALQQLVMTKLLSQQAVIDSVEVSEAEVDDEINRRMRHMVRQAGNQERLEGFLKRSLLQYKEEIRPTLSEQMRAERLQGNIVQKISVTPQEVNRYFEGLDKDSLPYFNTEIEVGEIVIEPTLTKSEKEQFRNKAEGYRQQVMGGSDFGTIARFYSECPSAPNGGDLGFSTRDGYVKEFSAVAFKLKPGEVSPVFETPFGFHFLQVLERRGEEVHVRHLLITTKPTQASLDRAKSKIDSIYNLVETGKMSFHAAAAKYSDAKETKFNGGMVFDQNSYTRSTMISVDGLERDLFAAIDTLQPGNYSKPYQFKHINESHRDGIQAYKFNFLKTRVAPHGANMEQDFAKIQEAAQQDKVNRFLSEWFEKRTASTYIHINEDFQTCDDLELWLKKGTADDKVAQRQD</sequence>
<dbReference type="EMBL" id="JBHUMA010000009">
    <property type="protein sequence ID" value="MFD2600353.1"/>
    <property type="molecule type" value="Genomic_DNA"/>
</dbReference>
<dbReference type="PROSITE" id="PS50198">
    <property type="entry name" value="PPIC_PPIASE_2"/>
    <property type="match status" value="2"/>
</dbReference>
<dbReference type="GO" id="GO:0003755">
    <property type="term" value="F:peptidyl-prolyl cis-trans isomerase activity"/>
    <property type="evidence" value="ECO:0007669"/>
    <property type="project" value="UniProtKB-EC"/>
</dbReference>
<dbReference type="InterPro" id="IPR000297">
    <property type="entry name" value="PPIase_PpiC"/>
</dbReference>
<keyword evidence="2 5" id="KW-0413">Isomerase</keyword>
<evidence type="ECO:0000259" key="4">
    <source>
        <dbReference type="PROSITE" id="PS50198"/>
    </source>
</evidence>
<proteinExistence type="predicted"/>
<dbReference type="PANTHER" id="PTHR47637">
    <property type="entry name" value="CHAPERONE SURA"/>
    <property type="match status" value="1"/>
</dbReference>
<dbReference type="Proteomes" id="UP001597393">
    <property type="component" value="Unassembled WGS sequence"/>
</dbReference>
<dbReference type="Gene3D" id="3.10.50.40">
    <property type="match status" value="2"/>
</dbReference>
<dbReference type="InterPro" id="IPR046357">
    <property type="entry name" value="PPIase_dom_sf"/>
</dbReference>
<dbReference type="PANTHER" id="PTHR47637:SF1">
    <property type="entry name" value="CHAPERONE SURA"/>
    <property type="match status" value="1"/>
</dbReference>
<dbReference type="Pfam" id="PF13624">
    <property type="entry name" value="SurA_N_3"/>
    <property type="match status" value="1"/>
</dbReference>
<dbReference type="EC" id="5.2.1.8" evidence="5"/>
<keyword evidence="2" id="KW-0697">Rotamase</keyword>
<reference evidence="6" key="1">
    <citation type="journal article" date="2019" name="Int. J. Syst. Evol. Microbiol.">
        <title>The Global Catalogue of Microorganisms (GCM) 10K type strain sequencing project: providing services to taxonomists for standard genome sequencing and annotation.</title>
        <authorList>
            <consortium name="The Broad Institute Genomics Platform"/>
            <consortium name="The Broad Institute Genome Sequencing Center for Infectious Disease"/>
            <person name="Wu L."/>
            <person name="Ma J."/>
        </authorList>
    </citation>
    <scope>NUCLEOTIDE SEQUENCE [LARGE SCALE GENOMIC DNA]</scope>
    <source>
        <strain evidence="6">KCTC 42248</strain>
    </source>
</reference>
<dbReference type="InterPro" id="IPR027304">
    <property type="entry name" value="Trigger_fact/SurA_dom_sf"/>
</dbReference>
<dbReference type="Pfam" id="PF00639">
    <property type="entry name" value="Rotamase"/>
    <property type="match status" value="2"/>
</dbReference>
<organism evidence="5 6">
    <name type="scientific">Sphingobacterium corticis</name>
    <dbReference type="NCBI Taxonomy" id="1812823"/>
    <lineage>
        <taxon>Bacteria</taxon>
        <taxon>Pseudomonadati</taxon>
        <taxon>Bacteroidota</taxon>
        <taxon>Sphingobacteriia</taxon>
        <taxon>Sphingobacteriales</taxon>
        <taxon>Sphingobacteriaceae</taxon>
        <taxon>Sphingobacterium</taxon>
    </lineage>
</organism>
<dbReference type="SUPFAM" id="SSF54534">
    <property type="entry name" value="FKBP-like"/>
    <property type="match status" value="2"/>
</dbReference>
<dbReference type="SUPFAM" id="SSF109998">
    <property type="entry name" value="Triger factor/SurA peptide-binding domain-like"/>
    <property type="match status" value="1"/>
</dbReference>
<dbReference type="RefSeq" id="WP_380870492.1">
    <property type="nucleotide sequence ID" value="NZ_JBHUMA010000009.1"/>
</dbReference>
<feature type="chain" id="PRO_5045300914" evidence="3">
    <location>
        <begin position="22"/>
        <end position="465"/>
    </location>
</feature>
<evidence type="ECO:0000256" key="2">
    <source>
        <dbReference type="PROSITE-ProRule" id="PRU00278"/>
    </source>
</evidence>
<keyword evidence="1 3" id="KW-0732">Signal</keyword>
<evidence type="ECO:0000313" key="5">
    <source>
        <dbReference type="EMBL" id="MFD2600353.1"/>
    </source>
</evidence>
<dbReference type="InterPro" id="IPR050280">
    <property type="entry name" value="OMP_Chaperone_SurA"/>
</dbReference>
<evidence type="ECO:0000256" key="3">
    <source>
        <dbReference type="SAM" id="SignalP"/>
    </source>
</evidence>
<feature type="signal peptide" evidence="3">
    <location>
        <begin position="1"/>
        <end position="21"/>
    </location>
</feature>
<feature type="domain" description="PpiC" evidence="4">
    <location>
        <begin position="273"/>
        <end position="371"/>
    </location>
</feature>
<dbReference type="Gene3D" id="1.10.4030.10">
    <property type="entry name" value="Porin chaperone SurA, peptide-binding domain"/>
    <property type="match status" value="1"/>
</dbReference>
<protein>
    <submittedName>
        <fullName evidence="5">Peptidylprolyl isomerase</fullName>
        <ecNumber evidence="5">5.2.1.8</ecNumber>
    </submittedName>
</protein>
<gene>
    <name evidence="5" type="ORF">ACFSQ3_15470</name>
</gene>
<evidence type="ECO:0000256" key="1">
    <source>
        <dbReference type="ARBA" id="ARBA00022729"/>
    </source>
</evidence>
<accession>A0ABW5NQR4</accession>
<evidence type="ECO:0000313" key="6">
    <source>
        <dbReference type="Proteomes" id="UP001597393"/>
    </source>
</evidence>
<comment type="caution">
    <text evidence="5">The sequence shown here is derived from an EMBL/GenBank/DDBJ whole genome shotgun (WGS) entry which is preliminary data.</text>
</comment>
<feature type="domain" description="PpiC" evidence="4">
    <location>
        <begin position="171"/>
        <end position="270"/>
    </location>
</feature>